<keyword evidence="2" id="KW-1185">Reference proteome</keyword>
<gene>
    <name evidence="1" type="ORF">MHIB_13480</name>
</gene>
<dbReference type="EMBL" id="AP022609">
    <property type="protein sequence ID" value="BBZ22930.1"/>
    <property type="molecule type" value="Genomic_DNA"/>
</dbReference>
<name>A0A7I7X0X2_9MYCO</name>
<keyword evidence="1" id="KW-0645">Protease</keyword>
<dbReference type="AlphaFoldDB" id="A0A7I7X0X2"/>
<accession>A0A7I7X0X2</accession>
<evidence type="ECO:0000313" key="1">
    <source>
        <dbReference type="EMBL" id="BBZ22930.1"/>
    </source>
</evidence>
<dbReference type="SUPFAM" id="SSF50494">
    <property type="entry name" value="Trypsin-like serine proteases"/>
    <property type="match status" value="1"/>
</dbReference>
<organism evidence="1 2">
    <name type="scientific">Mycolicibacter hiberniae</name>
    <dbReference type="NCBI Taxonomy" id="29314"/>
    <lineage>
        <taxon>Bacteria</taxon>
        <taxon>Bacillati</taxon>
        <taxon>Actinomycetota</taxon>
        <taxon>Actinomycetes</taxon>
        <taxon>Mycobacteriales</taxon>
        <taxon>Mycobacteriaceae</taxon>
        <taxon>Mycolicibacter</taxon>
    </lineage>
</organism>
<sequence>MQRTRRRITLTLALLFGIGLPVAPPAAAMVILGGGAVIVVDGGNYCTLTAIGHDRSGDVVGFTGALCGGPGAPVAVGGSDATVGAVVAVNGELRYAVIRFDVPDLLPVSDYAGVVVNDIGADPMFDSLVCKYGPGTPGICDRITFDGWPRMTMFGQFEAGDVGAPVTQGGRLVGLVYGGAATLGGKYRPSKPLTYFTKFSAILADVNAGDGPGSGFVPIGS</sequence>
<proteinExistence type="predicted"/>
<evidence type="ECO:0000313" key="2">
    <source>
        <dbReference type="Proteomes" id="UP000467260"/>
    </source>
</evidence>
<dbReference type="GO" id="GO:0006508">
    <property type="term" value="P:proteolysis"/>
    <property type="evidence" value="ECO:0007669"/>
    <property type="project" value="UniProtKB-KW"/>
</dbReference>
<dbReference type="GO" id="GO:0008233">
    <property type="term" value="F:peptidase activity"/>
    <property type="evidence" value="ECO:0007669"/>
    <property type="project" value="UniProtKB-KW"/>
</dbReference>
<dbReference type="KEGG" id="mhib:MHIB_13480"/>
<reference evidence="1 2" key="1">
    <citation type="journal article" date="2019" name="Emerg. Microbes Infect.">
        <title>Comprehensive subspecies identification of 175 nontuberculous mycobacteria species based on 7547 genomic profiles.</title>
        <authorList>
            <person name="Matsumoto Y."/>
            <person name="Kinjo T."/>
            <person name="Motooka D."/>
            <person name="Nabeya D."/>
            <person name="Jung N."/>
            <person name="Uechi K."/>
            <person name="Horii T."/>
            <person name="Iida T."/>
            <person name="Fujita J."/>
            <person name="Nakamura S."/>
        </authorList>
    </citation>
    <scope>NUCLEOTIDE SEQUENCE [LARGE SCALE GENOMIC DNA]</scope>
    <source>
        <strain evidence="1 2">JCM 13571</strain>
    </source>
</reference>
<dbReference type="Proteomes" id="UP000467260">
    <property type="component" value="Chromosome"/>
</dbReference>
<protein>
    <submittedName>
        <fullName evidence="1">Protease</fullName>
    </submittedName>
</protein>
<keyword evidence="1" id="KW-0378">Hydrolase</keyword>
<dbReference type="InterPro" id="IPR009003">
    <property type="entry name" value="Peptidase_S1_PA"/>
</dbReference>